<dbReference type="AlphaFoldDB" id="A0AAU9JU61"/>
<dbReference type="GO" id="GO:0005666">
    <property type="term" value="C:RNA polymerase III complex"/>
    <property type="evidence" value="ECO:0007669"/>
    <property type="project" value="TreeGrafter"/>
</dbReference>
<keyword evidence="6" id="KW-1185">Reference proteome</keyword>
<dbReference type="GO" id="GO:0005736">
    <property type="term" value="C:RNA polymerase I complex"/>
    <property type="evidence" value="ECO:0007669"/>
    <property type="project" value="TreeGrafter"/>
</dbReference>
<dbReference type="GO" id="GO:0006351">
    <property type="term" value="P:DNA-templated transcription"/>
    <property type="evidence" value="ECO:0007669"/>
    <property type="project" value="InterPro"/>
</dbReference>
<keyword evidence="1" id="KW-0240">DNA-directed RNA polymerase</keyword>
<dbReference type="InterPro" id="IPR036643">
    <property type="entry name" value="RNApol_insert_sf"/>
</dbReference>
<protein>
    <recommendedName>
        <fullName evidence="4">DNA-directed RNA polymerase RpoA/D/Rpb3-type domain-containing protein</fullName>
    </recommendedName>
</protein>
<proteinExistence type="inferred from homology"/>
<accession>A0AAU9JU61</accession>
<evidence type="ECO:0000259" key="4">
    <source>
        <dbReference type="SMART" id="SM00662"/>
    </source>
</evidence>
<evidence type="ECO:0000256" key="1">
    <source>
        <dbReference type="ARBA" id="ARBA00022478"/>
    </source>
</evidence>
<dbReference type="InterPro" id="IPR011262">
    <property type="entry name" value="DNA-dir_RNA_pol_insert"/>
</dbReference>
<dbReference type="CDD" id="cd07032">
    <property type="entry name" value="RNAP_I_II_AC40"/>
    <property type="match status" value="1"/>
</dbReference>
<dbReference type="Gene3D" id="2.170.120.12">
    <property type="entry name" value="DNA-directed RNA polymerase, insert domain"/>
    <property type="match status" value="1"/>
</dbReference>
<evidence type="ECO:0000256" key="2">
    <source>
        <dbReference type="ARBA" id="ARBA00023163"/>
    </source>
</evidence>
<dbReference type="PANTHER" id="PTHR11800:SF13">
    <property type="entry name" value="DNA-DIRECTED RNA POLYMERASES I AND III SUBUNIT RPAC1"/>
    <property type="match status" value="1"/>
</dbReference>
<reference evidence="5" key="1">
    <citation type="submission" date="2021-09" db="EMBL/GenBank/DDBJ databases">
        <authorList>
            <consortium name="AG Swart"/>
            <person name="Singh M."/>
            <person name="Singh A."/>
            <person name="Seah K."/>
            <person name="Emmerich C."/>
        </authorList>
    </citation>
    <scope>NUCLEOTIDE SEQUENCE</scope>
    <source>
        <strain evidence="5">ATCC30299</strain>
    </source>
</reference>
<dbReference type="InterPro" id="IPR022842">
    <property type="entry name" value="RNAP_Rpo3/Rpb3/RPAC1"/>
</dbReference>
<dbReference type="PANTHER" id="PTHR11800">
    <property type="entry name" value="DNA-DIRECTED RNA POLYMERASE"/>
    <property type="match status" value="1"/>
</dbReference>
<organism evidence="5 6">
    <name type="scientific">Blepharisma stoltei</name>
    <dbReference type="NCBI Taxonomy" id="1481888"/>
    <lineage>
        <taxon>Eukaryota</taxon>
        <taxon>Sar</taxon>
        <taxon>Alveolata</taxon>
        <taxon>Ciliophora</taxon>
        <taxon>Postciliodesmatophora</taxon>
        <taxon>Heterotrichea</taxon>
        <taxon>Heterotrichida</taxon>
        <taxon>Blepharismidae</taxon>
        <taxon>Blepharisma</taxon>
    </lineage>
</organism>
<dbReference type="Pfam" id="PF01193">
    <property type="entry name" value="RNA_pol_L"/>
    <property type="match status" value="1"/>
</dbReference>
<dbReference type="EMBL" id="CAJZBQ010000037">
    <property type="protein sequence ID" value="CAG9325246.1"/>
    <property type="molecule type" value="Genomic_DNA"/>
</dbReference>
<dbReference type="Proteomes" id="UP001162131">
    <property type="component" value="Unassembled WGS sequence"/>
</dbReference>
<evidence type="ECO:0000313" key="6">
    <source>
        <dbReference type="Proteomes" id="UP001162131"/>
    </source>
</evidence>
<dbReference type="SUPFAM" id="SSF56553">
    <property type="entry name" value="Insert subdomain of RNA polymerase alpha subunit"/>
    <property type="match status" value="1"/>
</dbReference>
<dbReference type="SMART" id="SM00662">
    <property type="entry name" value="RPOLD"/>
    <property type="match status" value="1"/>
</dbReference>
<dbReference type="InterPro" id="IPR050518">
    <property type="entry name" value="Rpo3/RPB3_RNA_Pol_subunit"/>
</dbReference>
<dbReference type="InterPro" id="IPR011263">
    <property type="entry name" value="DNA-dir_RNA_pol_RpoA/D/Rpb3"/>
</dbReference>
<dbReference type="HAMAP" id="MF_00320">
    <property type="entry name" value="RNApol_arch_Rpo3"/>
    <property type="match status" value="1"/>
</dbReference>
<dbReference type="InterPro" id="IPR033901">
    <property type="entry name" value="RNAPI/III_AC40"/>
</dbReference>
<dbReference type="NCBIfam" id="NF001988">
    <property type="entry name" value="PRK00783.1"/>
    <property type="match status" value="1"/>
</dbReference>
<feature type="domain" description="DNA-directed RNA polymerase RpoA/D/Rpb3-type" evidence="4">
    <location>
        <begin position="47"/>
        <end position="308"/>
    </location>
</feature>
<sequence>MDANTAYLTQNTPENVHTVEHPLSGGKTLEEILSNIEMTIIEEKEEHLIIDLVGIEAPIANALRRIMLSEVPTMAIEDINLWQNTSVIPDEVLAHRIGLIPIDADPRLFKFKHPNEEHSSENCICFKLHAVCRRLEDGSIVGDKVMSGDLQWQPFPNQQERFGHFKPVHDDIIIAKLGPGQEIEAELFCEKGIGATHTKWSPVCTASYRLAPKITLKKEIAGENAINLKNKCPMGVFDVKKGKAVVKNPRNCTSCRECIREDDSMVSLAKVKDHFIFTIETTGALSPRDIFREAIKELRDKAAFWLDKINIYKRTPKS</sequence>
<dbReference type="InterPro" id="IPR036603">
    <property type="entry name" value="RBP11-like"/>
</dbReference>
<dbReference type="Pfam" id="PF01000">
    <property type="entry name" value="RNA_pol_A_bac"/>
    <property type="match status" value="1"/>
</dbReference>
<gene>
    <name evidence="5" type="ORF">BSTOLATCC_MIC37990</name>
</gene>
<dbReference type="Gene3D" id="3.30.1360.10">
    <property type="entry name" value="RNA polymerase, RBP11-like subunit"/>
    <property type="match status" value="1"/>
</dbReference>
<evidence type="ECO:0000256" key="3">
    <source>
        <dbReference type="ARBA" id="ARBA00025804"/>
    </source>
</evidence>
<evidence type="ECO:0000313" key="5">
    <source>
        <dbReference type="EMBL" id="CAG9325246.1"/>
    </source>
</evidence>
<keyword evidence="2" id="KW-0804">Transcription</keyword>
<comment type="similarity">
    <text evidence="3">Belongs to the archaeal Rpo3/eukaryotic RPB3 RNA polymerase subunit family.</text>
</comment>
<name>A0AAU9JU61_9CILI</name>
<dbReference type="GO" id="GO:0046983">
    <property type="term" value="F:protein dimerization activity"/>
    <property type="evidence" value="ECO:0007669"/>
    <property type="project" value="InterPro"/>
</dbReference>
<dbReference type="SUPFAM" id="SSF55257">
    <property type="entry name" value="RBP11-like subunits of RNA polymerase"/>
    <property type="match status" value="1"/>
</dbReference>
<comment type="caution">
    <text evidence="5">The sequence shown here is derived from an EMBL/GenBank/DDBJ whole genome shotgun (WGS) entry which is preliminary data.</text>
</comment>
<dbReference type="GO" id="GO:0003899">
    <property type="term" value="F:DNA-directed RNA polymerase activity"/>
    <property type="evidence" value="ECO:0007669"/>
    <property type="project" value="InterPro"/>
</dbReference>